<feature type="region of interest" description="Disordered" evidence="1">
    <location>
        <begin position="407"/>
        <end position="430"/>
    </location>
</feature>
<feature type="region of interest" description="Disordered" evidence="1">
    <location>
        <begin position="1"/>
        <end position="93"/>
    </location>
</feature>
<dbReference type="AlphaFoldDB" id="A0A364N4S5"/>
<feature type="compositionally biased region" description="Basic and acidic residues" evidence="1">
    <location>
        <begin position="72"/>
        <end position="93"/>
    </location>
</feature>
<proteinExistence type="predicted"/>
<evidence type="ECO:0000256" key="1">
    <source>
        <dbReference type="SAM" id="MobiDB-lite"/>
    </source>
</evidence>
<feature type="compositionally biased region" description="Polar residues" evidence="1">
    <location>
        <begin position="53"/>
        <end position="68"/>
    </location>
</feature>
<reference evidence="3" key="1">
    <citation type="submission" date="2018-05" db="EMBL/GenBank/DDBJ databases">
        <title>Draft genome sequence of Stemphylium lycopersici strain CIDEFI 213.</title>
        <authorList>
            <person name="Medina R."/>
            <person name="Franco M.E.E."/>
            <person name="Lucentini C.G."/>
            <person name="Saparrat M.C.N."/>
            <person name="Balatti P.A."/>
        </authorList>
    </citation>
    <scope>NUCLEOTIDE SEQUENCE [LARGE SCALE GENOMIC DNA]</scope>
    <source>
        <strain evidence="3">CIDEFI 213</strain>
    </source>
</reference>
<evidence type="ECO:0000313" key="2">
    <source>
        <dbReference type="EMBL" id="RAR11791.1"/>
    </source>
</evidence>
<evidence type="ECO:0000313" key="3">
    <source>
        <dbReference type="Proteomes" id="UP000249619"/>
    </source>
</evidence>
<dbReference type="Proteomes" id="UP000249619">
    <property type="component" value="Unassembled WGS sequence"/>
</dbReference>
<organism evidence="2 3">
    <name type="scientific">Stemphylium lycopersici</name>
    <name type="common">Tomato gray leaf spot disease fungus</name>
    <name type="synonym">Thyrospora lycopersici</name>
    <dbReference type="NCBI Taxonomy" id="183478"/>
    <lineage>
        <taxon>Eukaryota</taxon>
        <taxon>Fungi</taxon>
        <taxon>Dikarya</taxon>
        <taxon>Ascomycota</taxon>
        <taxon>Pezizomycotina</taxon>
        <taxon>Dothideomycetes</taxon>
        <taxon>Pleosporomycetidae</taxon>
        <taxon>Pleosporales</taxon>
        <taxon>Pleosporineae</taxon>
        <taxon>Pleosporaceae</taxon>
        <taxon>Stemphylium</taxon>
    </lineage>
</organism>
<name>A0A364N4S5_STELY</name>
<sequence length="1167" mass="130487">MSNNGRSRKGKAPIDSSRRTPYGGPADHQHHQQQSGPAVMNELQHKDPFRTGTRLSLSDAPSSSVYQTSRKRQAEDMKRHSQTEEQYQEKRQHTSDAFGLDYGGGAYATLGIHARPSSHPAADPFRETDASLYGYRNNDFQDPFALFPAGQIKQDIYHGRYMGVLPNFYKAAEQVHDFGPQQIASGAHMSYSAAGGYAANSFQQYQNGPPQNTFLTSPGLDKDVISPVASFPTRWPNPSPVYNQAIVDPLQYMTWPEGDLTPCNEHMVMLRLQHADLDDVPYSMADYPVVEEMVIAEQAWGLDSLLQLFLPRKLWTSRVKHMLRNKSKPGYYIKPTVQWSKKQPQWRISFWDSDHMVEMLRPLAATKRNLSLFDIVMLKRHVESCIAAGARNEEELALPLPPSLVAPAPAGKKKAKNAEEQDKWKQMSKRDFRQPDVQIHQAQRQADCSAIGVNRRLRQENFGTFGGEALEWPQNELLLQQPVVPFSSSPVSSYLPTGVEALPNQQGNKDLRQEPAQDRPRHGKTFEVFRDEPQPAASLMLDNAAMGMTHDISNIARGHYHRSQKRGDAIDEMLPVPVASEPPESVSAAKAPARQQQAVFEVVESVPDVKRSLLPHINSLKRKAGEDANKMIAHKQRMLDDELRLTGAGDQYGPLENEDQEFGRLFDLAGMRANDRLELPNDFHASMSVGSAVEHDSEVLPSQQDAQTSGKVENAPSKTFDEESVSRAEVHVVSTVPSALEIDSRHWFEEGTAYGDHFNSEKPMAFAGILASHSSRPETTRARDSEYFPLPEPRGFEKISQRLDSYVLHEDQIPPLLREFPKPPSGNISELARCVRFAQSDSQKRIDWRLHPTHVYKIFQKTNFHGLELLVSRHEISVSSPATKKEFDTVMAIRTAHVLFGKDPTVYVASDIPALVSYLEDDLPSAISFINKNDETKFRECAADVHRKFKERFPSYSHADLPAWRALLNKSIPNSLKAHSLRKIIQRIEGQAGTLPKFAMSTEGLMNIAPFGDDNVATWPDVNAIKLDSEDIEAFSLANGLVQGEHVDNTEPSYGQPIDLTAGDDSEVLPPYEAPPEIQQAEGRIDAASSLPQHQIEDALVPEHQSSTFVLSEDEFNRKLIDGMHYDLLRNGLPGLDCFSGSGSADNQPLPPSQLPEEFPIPFNVDG</sequence>
<feature type="region of interest" description="Disordered" evidence="1">
    <location>
        <begin position="692"/>
        <end position="723"/>
    </location>
</feature>
<comment type="caution">
    <text evidence="2">The sequence shown here is derived from an EMBL/GenBank/DDBJ whole genome shotgun (WGS) entry which is preliminary data.</text>
</comment>
<feature type="compositionally biased region" description="Polar residues" evidence="1">
    <location>
        <begin position="700"/>
        <end position="711"/>
    </location>
</feature>
<accession>A0A364N4S5</accession>
<feature type="compositionally biased region" description="Basic and acidic residues" evidence="1">
    <location>
        <begin position="416"/>
        <end position="430"/>
    </location>
</feature>
<feature type="region of interest" description="Disordered" evidence="1">
    <location>
        <begin position="501"/>
        <end position="521"/>
    </location>
</feature>
<feature type="compositionally biased region" description="Basic residues" evidence="1">
    <location>
        <begin position="1"/>
        <end position="11"/>
    </location>
</feature>
<protein>
    <submittedName>
        <fullName evidence="2">Uncharacterized protein</fullName>
    </submittedName>
</protein>
<gene>
    <name evidence="2" type="ORF">DDE83_004388</name>
</gene>
<feature type="compositionally biased region" description="Basic and acidic residues" evidence="1">
    <location>
        <begin position="509"/>
        <end position="521"/>
    </location>
</feature>
<dbReference type="EMBL" id="QGDH01000054">
    <property type="protein sequence ID" value="RAR11791.1"/>
    <property type="molecule type" value="Genomic_DNA"/>
</dbReference>
<keyword evidence="3" id="KW-1185">Reference proteome</keyword>